<dbReference type="InterPro" id="IPR003961">
    <property type="entry name" value="FN3_dom"/>
</dbReference>
<keyword evidence="3" id="KW-0732">Signal</keyword>
<name>A0A0D0V300_9ACTN</name>
<dbReference type="CDD" id="cd00063">
    <property type="entry name" value="FN3"/>
    <property type="match status" value="1"/>
</dbReference>
<dbReference type="PATRIC" id="fig|47853.6.peg.1699"/>
<dbReference type="OrthoDB" id="3404894at2"/>
<reference evidence="6 7" key="1">
    <citation type="submission" date="2015-01" db="EMBL/GenBank/DDBJ databases">
        <title>Sequencing and annotation of Micromonospora carbonacea strain JXNU-1 genome.</title>
        <authorList>
            <person name="Long Z."/>
            <person name="Huang Y."/>
            <person name="Jiang Y."/>
        </authorList>
    </citation>
    <scope>NUCLEOTIDE SEQUENCE [LARGE SCALE GENOMIC DNA]</scope>
    <source>
        <strain evidence="6 7">JXNU-1</strain>
    </source>
</reference>
<keyword evidence="2" id="KW-0119">Carbohydrate metabolism</keyword>
<dbReference type="GO" id="GO:0030248">
    <property type="term" value="F:cellulose binding"/>
    <property type="evidence" value="ECO:0007669"/>
    <property type="project" value="InterPro"/>
</dbReference>
<dbReference type="InterPro" id="IPR036966">
    <property type="entry name" value="CBM3_sf"/>
</dbReference>
<keyword evidence="1" id="KW-0326">Glycosidase</keyword>
<accession>A0A0D0V300</accession>
<keyword evidence="7" id="KW-1185">Reference proteome</keyword>
<dbReference type="InterPro" id="IPR036116">
    <property type="entry name" value="FN3_sf"/>
</dbReference>
<protein>
    <submittedName>
        <fullName evidence="6">Glycosyl hydrolase family 5</fullName>
    </submittedName>
</protein>
<dbReference type="Pfam" id="PF00942">
    <property type="entry name" value="CBM_3"/>
    <property type="match status" value="1"/>
</dbReference>
<dbReference type="InterPro" id="IPR008965">
    <property type="entry name" value="CBM2/CBM3_carb-bd_dom_sf"/>
</dbReference>
<evidence type="ECO:0000313" key="7">
    <source>
        <dbReference type="Proteomes" id="UP000032254"/>
    </source>
</evidence>
<dbReference type="Proteomes" id="UP000032254">
    <property type="component" value="Unassembled WGS sequence"/>
</dbReference>
<dbReference type="Pfam" id="PF00041">
    <property type="entry name" value="fn3"/>
    <property type="match status" value="1"/>
</dbReference>
<dbReference type="Gene3D" id="2.60.40.10">
    <property type="entry name" value="Immunoglobulins"/>
    <property type="match status" value="1"/>
</dbReference>
<feature type="domain" description="CBM3" evidence="5">
    <location>
        <begin position="144"/>
        <end position="319"/>
    </location>
</feature>
<evidence type="ECO:0000313" key="6">
    <source>
        <dbReference type="EMBL" id="KIR65362.1"/>
    </source>
</evidence>
<dbReference type="SUPFAM" id="SSF49384">
    <property type="entry name" value="Carbohydrate-binding domain"/>
    <property type="match status" value="1"/>
</dbReference>
<dbReference type="AlphaFoldDB" id="A0A0D0V300"/>
<dbReference type="PROSITE" id="PS51172">
    <property type="entry name" value="CBM3"/>
    <property type="match status" value="1"/>
</dbReference>
<evidence type="ECO:0000256" key="2">
    <source>
        <dbReference type="ARBA" id="ARBA00023326"/>
    </source>
</evidence>
<comment type="caution">
    <text evidence="6">The sequence shown here is derived from an EMBL/GenBank/DDBJ whole genome shotgun (WGS) entry which is preliminary data.</text>
</comment>
<dbReference type="InterPro" id="IPR013783">
    <property type="entry name" value="Ig-like_fold"/>
</dbReference>
<dbReference type="GO" id="GO:0000272">
    <property type="term" value="P:polysaccharide catabolic process"/>
    <property type="evidence" value="ECO:0007669"/>
    <property type="project" value="UniProtKB-KW"/>
</dbReference>
<evidence type="ECO:0000256" key="3">
    <source>
        <dbReference type="SAM" id="SignalP"/>
    </source>
</evidence>
<gene>
    <name evidence="6" type="ORF">TK50_07975</name>
</gene>
<keyword evidence="6" id="KW-0378">Hydrolase</keyword>
<evidence type="ECO:0000259" key="5">
    <source>
        <dbReference type="PROSITE" id="PS51172"/>
    </source>
</evidence>
<organism evidence="6 7">
    <name type="scientific">Micromonospora haikouensis</name>
    <dbReference type="NCBI Taxonomy" id="686309"/>
    <lineage>
        <taxon>Bacteria</taxon>
        <taxon>Bacillati</taxon>
        <taxon>Actinomycetota</taxon>
        <taxon>Actinomycetes</taxon>
        <taxon>Micromonosporales</taxon>
        <taxon>Micromonosporaceae</taxon>
        <taxon>Micromonospora</taxon>
    </lineage>
</organism>
<dbReference type="SMART" id="SM00060">
    <property type="entry name" value="FN3"/>
    <property type="match status" value="1"/>
</dbReference>
<feature type="signal peptide" evidence="3">
    <location>
        <begin position="1"/>
        <end position="44"/>
    </location>
</feature>
<dbReference type="SUPFAM" id="SSF49265">
    <property type="entry name" value="Fibronectin type III"/>
    <property type="match status" value="1"/>
</dbReference>
<proteinExistence type="predicted"/>
<dbReference type="Gene3D" id="2.60.40.710">
    <property type="entry name" value="Endoglucanase-like"/>
    <property type="match status" value="1"/>
</dbReference>
<dbReference type="InterPro" id="IPR001956">
    <property type="entry name" value="CBM3"/>
</dbReference>
<feature type="domain" description="Fibronectin type-III" evidence="4">
    <location>
        <begin position="52"/>
        <end position="146"/>
    </location>
</feature>
<sequence length="320" mass="34216">MGPVGHIHRRPSTNRLPVMRARRVTAAAAVAGLLSLLAVTAARADDGPALTTPGAPVVVANEPHQLTLTWAPSAWVGEPGGTEPITYEVLVPLGPNTYRGLGSTQTPSITLTALPPGTEYRVAIQAHTIGGYSDTSATTDLRTAYGRAKVSYLNLDWAPTDNQIQFVAQVVNTGTQPLDLRTVRVDYHLTFEGGNTSLVTECDWAALGCDRIQRQLFFYLPPAPPPPPPGSSPTPVPTATRYPVPGTPVPGHVRLTFTGGTLAPGESSGPIQLRFHRQNWTAVDERDDPSWRAATGTWTDNSRITVDVDGVREFGDQYAG</sequence>
<feature type="chain" id="PRO_5002235177" evidence="3">
    <location>
        <begin position="45"/>
        <end position="320"/>
    </location>
</feature>
<dbReference type="EMBL" id="JXSX01000001">
    <property type="protein sequence ID" value="KIR65362.1"/>
    <property type="molecule type" value="Genomic_DNA"/>
</dbReference>
<dbReference type="GO" id="GO:0016798">
    <property type="term" value="F:hydrolase activity, acting on glycosyl bonds"/>
    <property type="evidence" value="ECO:0007669"/>
    <property type="project" value="UniProtKB-KW"/>
</dbReference>
<evidence type="ECO:0000259" key="4">
    <source>
        <dbReference type="PROSITE" id="PS50853"/>
    </source>
</evidence>
<dbReference type="PROSITE" id="PS50853">
    <property type="entry name" value="FN3"/>
    <property type="match status" value="1"/>
</dbReference>
<evidence type="ECO:0000256" key="1">
    <source>
        <dbReference type="ARBA" id="ARBA00023295"/>
    </source>
</evidence>
<keyword evidence="2" id="KW-0624">Polysaccharide degradation</keyword>